<dbReference type="EMBL" id="FO704550">
    <property type="protein sequence ID" value="CDG17680.1"/>
    <property type="molecule type" value="Genomic_DNA"/>
</dbReference>
<name>A0A068QUZ5_9GAMM</name>
<sequence>MLMTIAEELEQKGREQGIGKVLNKYQAGYRARPGGR</sequence>
<accession>A0A068QUZ5</accession>
<evidence type="ECO:0000313" key="2">
    <source>
        <dbReference type="Proteomes" id="UP000032721"/>
    </source>
</evidence>
<evidence type="ECO:0000313" key="1">
    <source>
        <dbReference type="EMBL" id="CDG17680.1"/>
    </source>
</evidence>
<gene>
    <name evidence="1" type="ORF">XDD1_1981</name>
</gene>
<protein>
    <submittedName>
        <fullName evidence="1">Uncharacterized protein</fullName>
    </submittedName>
</protein>
<proteinExistence type="predicted"/>
<dbReference type="HOGENOM" id="CLU_3359255_0_0_6"/>
<dbReference type="KEGG" id="xdo:XDD1_1981"/>
<dbReference type="AlphaFoldDB" id="A0A068QUZ5"/>
<organism evidence="1 2">
    <name type="scientific">Xenorhabdus doucetiae</name>
    <dbReference type="NCBI Taxonomy" id="351671"/>
    <lineage>
        <taxon>Bacteria</taxon>
        <taxon>Pseudomonadati</taxon>
        <taxon>Pseudomonadota</taxon>
        <taxon>Gammaproteobacteria</taxon>
        <taxon>Enterobacterales</taxon>
        <taxon>Morganellaceae</taxon>
        <taxon>Xenorhabdus</taxon>
    </lineage>
</organism>
<dbReference type="Proteomes" id="UP000032721">
    <property type="component" value="Chromosome"/>
</dbReference>
<reference evidence="1 2" key="1">
    <citation type="submission" date="2013-07" db="EMBL/GenBank/DDBJ databases">
        <authorList>
            <person name="Genoscope - CEA"/>
        </authorList>
    </citation>
    <scope>NUCLEOTIDE SEQUENCE [LARGE SCALE GENOMIC DNA]</scope>
    <source>
        <strain evidence="2">FRM16 / DSM 17909</strain>
    </source>
</reference>